<comment type="caution">
    <text evidence="1">The sequence shown here is derived from an EMBL/GenBank/DDBJ whole genome shotgun (WGS) entry which is preliminary data.</text>
</comment>
<name>A0A8J1TEY2_OWEFU</name>
<sequence>MQSGFVLYLGLAAMLLCSALTEARYTGERSALRDLLLAGLMTGEKRDLPSPPSDAEDTNLIEVLSDMVKKRRMNCIDRCKKQAAFEFSHYYDDYTKCLIETCSS</sequence>
<dbReference type="AlphaFoldDB" id="A0A8J1TEY2"/>
<dbReference type="EMBL" id="CAIIXF020000002">
    <property type="protein sequence ID" value="CAH1776678.1"/>
    <property type="molecule type" value="Genomic_DNA"/>
</dbReference>
<evidence type="ECO:0000313" key="1">
    <source>
        <dbReference type="EMBL" id="CAH1776678.1"/>
    </source>
</evidence>
<keyword evidence="2" id="KW-1185">Reference proteome</keyword>
<protein>
    <submittedName>
        <fullName evidence="1">Uncharacterized protein</fullName>
    </submittedName>
</protein>
<proteinExistence type="predicted"/>
<evidence type="ECO:0000313" key="2">
    <source>
        <dbReference type="Proteomes" id="UP000749559"/>
    </source>
</evidence>
<organism evidence="1 2">
    <name type="scientific">Owenia fusiformis</name>
    <name type="common">Polychaete worm</name>
    <dbReference type="NCBI Taxonomy" id="6347"/>
    <lineage>
        <taxon>Eukaryota</taxon>
        <taxon>Metazoa</taxon>
        <taxon>Spiralia</taxon>
        <taxon>Lophotrochozoa</taxon>
        <taxon>Annelida</taxon>
        <taxon>Polychaeta</taxon>
        <taxon>Sedentaria</taxon>
        <taxon>Canalipalpata</taxon>
        <taxon>Sabellida</taxon>
        <taxon>Oweniida</taxon>
        <taxon>Oweniidae</taxon>
        <taxon>Owenia</taxon>
    </lineage>
</organism>
<gene>
    <name evidence="1" type="ORF">OFUS_LOCUS3832</name>
</gene>
<reference evidence="1" key="1">
    <citation type="submission" date="2022-03" db="EMBL/GenBank/DDBJ databases">
        <authorList>
            <person name="Martin C."/>
        </authorList>
    </citation>
    <scope>NUCLEOTIDE SEQUENCE</scope>
</reference>
<dbReference type="Proteomes" id="UP000749559">
    <property type="component" value="Unassembled WGS sequence"/>
</dbReference>
<accession>A0A8J1TEY2</accession>